<dbReference type="EMBL" id="SHNP01000003">
    <property type="protein sequence ID" value="MCX2973973.1"/>
    <property type="molecule type" value="Genomic_DNA"/>
</dbReference>
<proteinExistence type="inferred from homology"/>
<dbReference type="Gene3D" id="3.40.50.1820">
    <property type="entry name" value="alpha/beta hydrolase"/>
    <property type="match status" value="1"/>
</dbReference>
<gene>
    <name evidence="5" type="ORF">EYC87_10315</name>
</gene>
<accession>A0ABT3SVE9</accession>
<dbReference type="PANTHER" id="PTHR48081:SF8">
    <property type="entry name" value="ALPHA_BETA HYDROLASE FOLD-3 DOMAIN-CONTAINING PROTEIN-RELATED"/>
    <property type="match status" value="1"/>
</dbReference>
<dbReference type="InterPro" id="IPR002168">
    <property type="entry name" value="Lipase_GDXG_HIS_AS"/>
</dbReference>
<keyword evidence="2 5" id="KW-0378">Hydrolase</keyword>
<feature type="active site" evidence="3">
    <location>
        <position position="137"/>
    </location>
</feature>
<keyword evidence="6" id="KW-1185">Reference proteome</keyword>
<evidence type="ECO:0000256" key="1">
    <source>
        <dbReference type="ARBA" id="ARBA00010515"/>
    </source>
</evidence>
<evidence type="ECO:0000259" key="4">
    <source>
        <dbReference type="Pfam" id="PF07859"/>
    </source>
</evidence>
<dbReference type="PANTHER" id="PTHR48081">
    <property type="entry name" value="AB HYDROLASE SUPERFAMILY PROTEIN C4A8.06C"/>
    <property type="match status" value="1"/>
</dbReference>
<comment type="caution">
    <text evidence="5">The sequence shown here is derived from an EMBL/GenBank/DDBJ whole genome shotgun (WGS) entry which is preliminary data.</text>
</comment>
<dbReference type="InterPro" id="IPR013094">
    <property type="entry name" value="AB_hydrolase_3"/>
</dbReference>
<dbReference type="PROSITE" id="PS01173">
    <property type="entry name" value="LIPASE_GDXG_HIS"/>
    <property type="match status" value="1"/>
</dbReference>
<feature type="domain" description="Alpha/beta hydrolase fold-3" evidence="4">
    <location>
        <begin position="59"/>
        <end position="266"/>
    </location>
</feature>
<comment type="similarity">
    <text evidence="1">Belongs to the 'GDXG' lipolytic enzyme family.</text>
</comment>
<protein>
    <submittedName>
        <fullName evidence="5">Alpha/beta hydrolase</fullName>
    </submittedName>
</protein>
<dbReference type="Proteomes" id="UP001143307">
    <property type="component" value="Unassembled WGS sequence"/>
</dbReference>
<evidence type="ECO:0000256" key="3">
    <source>
        <dbReference type="PROSITE-ProRule" id="PRU10038"/>
    </source>
</evidence>
<dbReference type="PROSITE" id="PS01174">
    <property type="entry name" value="LIPASE_GDXG_SER"/>
    <property type="match status" value="1"/>
</dbReference>
<evidence type="ECO:0000313" key="5">
    <source>
        <dbReference type="EMBL" id="MCX2973973.1"/>
    </source>
</evidence>
<dbReference type="SUPFAM" id="SSF53474">
    <property type="entry name" value="alpha/beta-Hydrolases"/>
    <property type="match status" value="1"/>
</dbReference>
<reference evidence="5" key="1">
    <citation type="submission" date="2019-02" db="EMBL/GenBank/DDBJ databases">
        <authorList>
            <person name="Li S.-H."/>
        </authorList>
    </citation>
    <scope>NUCLEOTIDE SEQUENCE</scope>
    <source>
        <strain evidence="5">IMCC8485</strain>
    </source>
</reference>
<dbReference type="RefSeq" id="WP_279252798.1">
    <property type="nucleotide sequence ID" value="NZ_SHNP01000003.1"/>
</dbReference>
<sequence>MLLRLKTWGYRVFYRLISARQWRGKYPDPDTSTLQIPGPAGSIEARMYTATATGERPLILYFHGGGWVIGDLDTHHPFCQQLAHKTGATVLALNYRLAPEHPWPAAQDDCLAATEWVATHLNELGPSNGRIVIAGDSAGGNLTACTCLTMTAPALTRVSGVATLYPAVDHYLRDWPSYQERARASALTSTLMRWFWDTYLGQTSPEQALKARPMQANNLASLPPLFNVTAEMDPLRDEGQAFARVVKGEGVPVQHRHFADAAHGFACSEGPTDNFKAVLDDFDNWLTGLH</sequence>
<dbReference type="InterPro" id="IPR050300">
    <property type="entry name" value="GDXG_lipolytic_enzyme"/>
</dbReference>
<evidence type="ECO:0000256" key="2">
    <source>
        <dbReference type="ARBA" id="ARBA00022801"/>
    </source>
</evidence>
<dbReference type="InterPro" id="IPR029058">
    <property type="entry name" value="AB_hydrolase_fold"/>
</dbReference>
<dbReference type="Pfam" id="PF07859">
    <property type="entry name" value="Abhydrolase_3"/>
    <property type="match status" value="1"/>
</dbReference>
<dbReference type="GO" id="GO:0016787">
    <property type="term" value="F:hydrolase activity"/>
    <property type="evidence" value="ECO:0007669"/>
    <property type="project" value="UniProtKB-KW"/>
</dbReference>
<evidence type="ECO:0000313" key="6">
    <source>
        <dbReference type="Proteomes" id="UP001143307"/>
    </source>
</evidence>
<organism evidence="5 6">
    <name type="scientific">Candidatus Seongchinamella marina</name>
    <dbReference type="NCBI Taxonomy" id="2518990"/>
    <lineage>
        <taxon>Bacteria</taxon>
        <taxon>Pseudomonadati</taxon>
        <taxon>Pseudomonadota</taxon>
        <taxon>Gammaproteobacteria</taxon>
        <taxon>Cellvibrionales</taxon>
        <taxon>Halieaceae</taxon>
        <taxon>Seongchinamella</taxon>
    </lineage>
</organism>
<dbReference type="InterPro" id="IPR033140">
    <property type="entry name" value="Lipase_GDXG_put_SER_AS"/>
</dbReference>
<name>A0ABT3SVE9_9GAMM</name>